<sequence length="94" mass="9525">MKISRMAVAVACATTLLGGVGGGVAMAADGDPSPAAPTDLPSPTTNAPNALFGECGRVGVLCIQDLGNGRLGRISQDNADWGNLAGWDWRNQAD</sequence>
<dbReference type="EMBL" id="BAFE01000027">
    <property type="protein sequence ID" value="GAB47889.1"/>
    <property type="molecule type" value="Genomic_DNA"/>
</dbReference>
<evidence type="ECO:0000313" key="2">
    <source>
        <dbReference type="EMBL" id="GAB47889.1"/>
    </source>
</evidence>
<dbReference type="AlphaFoldDB" id="H5UPR5"/>
<dbReference type="STRING" id="1089455.MOPEL_029_01720"/>
<feature type="signal peptide" evidence="1">
    <location>
        <begin position="1"/>
        <end position="27"/>
    </location>
</feature>
<evidence type="ECO:0000313" key="3">
    <source>
        <dbReference type="Proteomes" id="UP000004367"/>
    </source>
</evidence>
<name>H5UPR5_9MICO</name>
<protein>
    <recommendedName>
        <fullName evidence="4">Secreted protein</fullName>
    </recommendedName>
</protein>
<evidence type="ECO:0000256" key="1">
    <source>
        <dbReference type="SAM" id="SignalP"/>
    </source>
</evidence>
<keyword evidence="1" id="KW-0732">Signal</keyword>
<comment type="caution">
    <text evidence="2">The sequence shown here is derived from an EMBL/GenBank/DDBJ whole genome shotgun (WGS) entry which is preliminary data.</text>
</comment>
<gene>
    <name evidence="2" type="ORF">MOPEL_029_01720</name>
</gene>
<dbReference type="RefSeq" id="WP_009481787.1">
    <property type="nucleotide sequence ID" value="NZ_BAFE01000027.1"/>
</dbReference>
<accession>H5UPR5</accession>
<evidence type="ECO:0008006" key="4">
    <source>
        <dbReference type="Google" id="ProtNLM"/>
    </source>
</evidence>
<organism evidence="2 3">
    <name type="scientific">Mobilicoccus pelagius NBRC 104925</name>
    <dbReference type="NCBI Taxonomy" id="1089455"/>
    <lineage>
        <taxon>Bacteria</taxon>
        <taxon>Bacillati</taxon>
        <taxon>Actinomycetota</taxon>
        <taxon>Actinomycetes</taxon>
        <taxon>Micrococcales</taxon>
        <taxon>Dermatophilaceae</taxon>
        <taxon>Mobilicoccus</taxon>
    </lineage>
</organism>
<feature type="chain" id="PRO_5003599106" description="Secreted protein" evidence="1">
    <location>
        <begin position="28"/>
        <end position="94"/>
    </location>
</feature>
<dbReference type="Proteomes" id="UP000004367">
    <property type="component" value="Unassembled WGS sequence"/>
</dbReference>
<keyword evidence="3" id="KW-1185">Reference proteome</keyword>
<proteinExistence type="predicted"/>
<reference evidence="2 3" key="1">
    <citation type="submission" date="2012-02" db="EMBL/GenBank/DDBJ databases">
        <title>Whole genome shotgun sequence of Mobilicoccus pelagius NBRC 104925.</title>
        <authorList>
            <person name="Yoshida Y."/>
            <person name="Hosoyama A."/>
            <person name="Tsuchikane K."/>
            <person name="Katsumata H."/>
            <person name="Yamazaki S."/>
            <person name="Fujita N."/>
        </authorList>
    </citation>
    <scope>NUCLEOTIDE SEQUENCE [LARGE SCALE GENOMIC DNA]</scope>
    <source>
        <strain evidence="2 3">NBRC 104925</strain>
    </source>
</reference>